<dbReference type="SUPFAM" id="SSF54534">
    <property type="entry name" value="FKBP-like"/>
    <property type="match status" value="1"/>
</dbReference>
<feature type="region of interest" description="Disordered" evidence="2">
    <location>
        <begin position="444"/>
        <end position="465"/>
    </location>
</feature>
<accession>A0A9D5M6H3</accession>
<dbReference type="PANTHER" id="PTHR47245:SF2">
    <property type="entry name" value="PEPTIDYL-PROLYL CIS-TRANS ISOMERASE HP_0175-RELATED"/>
    <property type="match status" value="1"/>
</dbReference>
<feature type="compositionally biased region" description="Basic and acidic residues" evidence="2">
    <location>
        <begin position="1"/>
        <end position="29"/>
    </location>
</feature>
<keyword evidence="1" id="KW-0697">Rotamase</keyword>
<feature type="region of interest" description="Disordered" evidence="2">
    <location>
        <begin position="1"/>
        <end position="60"/>
    </location>
</feature>
<dbReference type="AlphaFoldDB" id="A0A9D5M6H3"/>
<keyword evidence="3" id="KW-0812">Transmembrane</keyword>
<dbReference type="Pfam" id="PF13616">
    <property type="entry name" value="Rotamase_3"/>
    <property type="match status" value="1"/>
</dbReference>
<keyword evidence="3" id="KW-0472">Membrane</keyword>
<dbReference type="PANTHER" id="PTHR47245">
    <property type="entry name" value="PEPTIDYLPROLYL ISOMERASE"/>
    <property type="match status" value="1"/>
</dbReference>
<feature type="region of interest" description="Disordered" evidence="2">
    <location>
        <begin position="305"/>
        <end position="325"/>
    </location>
</feature>
<evidence type="ECO:0000313" key="6">
    <source>
        <dbReference type="Proteomes" id="UP000806542"/>
    </source>
</evidence>
<dbReference type="GO" id="GO:0003755">
    <property type="term" value="F:peptidyl-prolyl cis-trans isomerase activity"/>
    <property type="evidence" value="ECO:0007669"/>
    <property type="project" value="UniProtKB-KW"/>
</dbReference>
<evidence type="ECO:0000259" key="4">
    <source>
        <dbReference type="PROSITE" id="PS50198"/>
    </source>
</evidence>
<dbReference type="EMBL" id="JADCKB010000016">
    <property type="protein sequence ID" value="MBE5040444.1"/>
    <property type="molecule type" value="Genomic_DNA"/>
</dbReference>
<keyword evidence="1 5" id="KW-0413">Isomerase</keyword>
<feature type="compositionally biased region" description="Low complexity" evidence="2">
    <location>
        <begin position="451"/>
        <end position="465"/>
    </location>
</feature>
<organism evidence="5 6">
    <name type="scientific">Ructibacterium gallinarum</name>
    <dbReference type="NCBI Taxonomy" id="2779355"/>
    <lineage>
        <taxon>Bacteria</taxon>
        <taxon>Bacillati</taxon>
        <taxon>Bacillota</taxon>
        <taxon>Clostridia</taxon>
        <taxon>Eubacteriales</taxon>
        <taxon>Oscillospiraceae</taxon>
        <taxon>Ructibacterium</taxon>
    </lineage>
</organism>
<dbReference type="InterPro" id="IPR046357">
    <property type="entry name" value="PPIase_dom_sf"/>
</dbReference>
<dbReference type="RefSeq" id="WP_226392996.1">
    <property type="nucleotide sequence ID" value="NZ_JADCKB010000016.1"/>
</dbReference>
<gene>
    <name evidence="5" type="ORF">INF28_08230</name>
</gene>
<keyword evidence="6" id="KW-1185">Reference proteome</keyword>
<name>A0A9D5M6H3_9FIRM</name>
<evidence type="ECO:0000256" key="3">
    <source>
        <dbReference type="SAM" id="Phobius"/>
    </source>
</evidence>
<feature type="transmembrane region" description="Helical" evidence="3">
    <location>
        <begin position="98"/>
        <end position="123"/>
    </location>
</feature>
<evidence type="ECO:0000313" key="5">
    <source>
        <dbReference type="EMBL" id="MBE5040444.1"/>
    </source>
</evidence>
<evidence type="ECO:0000256" key="1">
    <source>
        <dbReference type="PROSITE-ProRule" id="PRU00278"/>
    </source>
</evidence>
<dbReference type="InterPro" id="IPR000297">
    <property type="entry name" value="PPIase_PpiC"/>
</dbReference>
<dbReference type="Proteomes" id="UP000806542">
    <property type="component" value="Unassembled WGS sequence"/>
</dbReference>
<proteinExistence type="predicted"/>
<protein>
    <submittedName>
        <fullName evidence="5">Peptidylprolyl isomerase</fullName>
    </submittedName>
</protein>
<feature type="domain" description="PpiC" evidence="4">
    <location>
        <begin position="290"/>
        <end position="399"/>
    </location>
</feature>
<keyword evidence="3" id="KW-1133">Transmembrane helix</keyword>
<dbReference type="InterPro" id="IPR050245">
    <property type="entry name" value="PrsA_foldase"/>
</dbReference>
<reference evidence="5" key="1">
    <citation type="submission" date="2020-10" db="EMBL/GenBank/DDBJ databases">
        <title>ChiBAC.</title>
        <authorList>
            <person name="Zenner C."/>
            <person name="Hitch T.C.A."/>
            <person name="Clavel T."/>
        </authorList>
    </citation>
    <scope>NUCLEOTIDE SEQUENCE</scope>
    <source>
        <strain evidence="5">DSM 107454</strain>
    </source>
</reference>
<dbReference type="PROSITE" id="PS50198">
    <property type="entry name" value="PPIC_PPIASE_2"/>
    <property type="match status" value="1"/>
</dbReference>
<comment type="caution">
    <text evidence="5">The sequence shown here is derived from an EMBL/GenBank/DDBJ whole genome shotgun (WGS) entry which is preliminary data.</text>
</comment>
<evidence type="ECO:0000256" key="2">
    <source>
        <dbReference type="SAM" id="MobiDB-lite"/>
    </source>
</evidence>
<dbReference type="Gene3D" id="3.10.50.40">
    <property type="match status" value="1"/>
</dbReference>
<feature type="compositionally biased region" description="Acidic residues" evidence="2">
    <location>
        <begin position="311"/>
        <end position="320"/>
    </location>
</feature>
<sequence>MENENKDLKGTPEENSMQDKVREDLDAKLAEAAAEVQDEIDSAASQEQTEDGDTFAGYEANGEMSEIPAEGEDDSWSDEAFIEPPKEPKKVTMTVSSLVLSLIGTAVVGALVLFLCLRIPVWIENMPEGKKIASVDGTEITDLDMKYYIYQAAMEYYQNDTATSATTPTEYDWDQTGEDGKKASDIVKDNALDAAIGEVLLMNAGDKNGVEWNEEEALMSAQTQNQQLIALYGEELVELNAKAQGLESIKQYNRKIVQYEHIQAVESDMEKNPSKYYPEDTSVLDQYTPDDKASVKHILIKTDDTASNDTEAAEGEEAAPAEDKRAKAEEILNRAKSGEDFDALMEEFNEDTGETEAGYTFGPGEMMPAFEEAAFKLKLNEISDLVETSYGYHIIKRIPGKYELEGYWKEQAKIKVNESMMEKMSVKDILTAIETAANDFQTKYAEQQGTSSSSGSSSSSSSSGQ</sequence>